<dbReference type="GO" id="GO:0000785">
    <property type="term" value="C:chromatin"/>
    <property type="evidence" value="ECO:0007669"/>
    <property type="project" value="InterPro"/>
</dbReference>
<keyword evidence="3" id="KW-0238">DNA-binding</keyword>
<dbReference type="GO" id="GO:0005634">
    <property type="term" value="C:nucleus"/>
    <property type="evidence" value="ECO:0007669"/>
    <property type="project" value="UniProtKB-SubCell"/>
</dbReference>
<evidence type="ECO:0000256" key="4">
    <source>
        <dbReference type="ARBA" id="ARBA00023242"/>
    </source>
</evidence>
<reference evidence="9 10" key="1">
    <citation type="submission" date="2019-11" db="EMBL/GenBank/DDBJ databases">
        <authorList>
            <person name="Yang C."/>
            <person name="Li F."/>
        </authorList>
    </citation>
    <scope>NUCLEOTIDE SEQUENCE [LARGE SCALE GENOMIC DNA]</scope>
    <source>
        <strain evidence="9">KB4526</strain>
        <tissue evidence="9">Muscle</tissue>
    </source>
</reference>
<keyword evidence="10" id="KW-1185">Reference proteome</keyword>
<organism evidence="9 10">
    <name type="scientific">Crocuta crocuta</name>
    <name type="common">Spotted hyena</name>
    <dbReference type="NCBI Taxonomy" id="9678"/>
    <lineage>
        <taxon>Eukaryota</taxon>
        <taxon>Metazoa</taxon>
        <taxon>Chordata</taxon>
        <taxon>Craniata</taxon>
        <taxon>Vertebrata</taxon>
        <taxon>Euteleostomi</taxon>
        <taxon>Mammalia</taxon>
        <taxon>Eutheria</taxon>
        <taxon>Laurasiatheria</taxon>
        <taxon>Carnivora</taxon>
        <taxon>Feliformia</taxon>
        <taxon>Hyaenidae</taxon>
        <taxon>Crocuta</taxon>
    </lineage>
</organism>
<feature type="non-terminal residue" evidence="9">
    <location>
        <position position="1"/>
    </location>
</feature>
<evidence type="ECO:0000256" key="3">
    <source>
        <dbReference type="ARBA" id="ARBA00023125"/>
    </source>
</evidence>
<protein>
    <recommendedName>
        <fullName evidence="6">Non-histone chromosomal protein HMG-17</fullName>
    </recommendedName>
    <alternativeName>
        <fullName evidence="7">High mobility group nucleosome-binding domain-containing protein 2</fullName>
    </alternativeName>
</protein>
<dbReference type="PANTHER" id="PTHR23087">
    <property type="entry name" value="NONHISTONE CHROMOSOMAL PROTEIN HMG"/>
    <property type="match status" value="1"/>
</dbReference>
<dbReference type="GO" id="GO:0031492">
    <property type="term" value="F:nucleosomal DNA binding"/>
    <property type="evidence" value="ECO:0007669"/>
    <property type="project" value="InterPro"/>
</dbReference>
<evidence type="ECO:0000256" key="7">
    <source>
        <dbReference type="ARBA" id="ARBA00042290"/>
    </source>
</evidence>
<evidence type="ECO:0000256" key="1">
    <source>
        <dbReference type="ARBA" id="ARBA00004123"/>
    </source>
</evidence>
<evidence type="ECO:0000313" key="10">
    <source>
        <dbReference type="Proteomes" id="UP000475037"/>
    </source>
</evidence>
<feature type="compositionally biased region" description="Basic and acidic residues" evidence="8">
    <location>
        <begin position="49"/>
        <end position="60"/>
    </location>
</feature>
<dbReference type="SMART" id="SM00527">
    <property type="entry name" value="HMG17"/>
    <property type="match status" value="1"/>
</dbReference>
<evidence type="ECO:0000256" key="2">
    <source>
        <dbReference type="ARBA" id="ARBA00007696"/>
    </source>
</evidence>
<evidence type="ECO:0000256" key="8">
    <source>
        <dbReference type="SAM" id="MobiDB-lite"/>
    </source>
</evidence>
<feature type="region of interest" description="Disordered" evidence="8">
    <location>
        <begin position="1"/>
        <end position="104"/>
    </location>
</feature>
<dbReference type="GO" id="GO:0006325">
    <property type="term" value="P:chromatin organization"/>
    <property type="evidence" value="ECO:0007669"/>
    <property type="project" value="TreeGrafter"/>
</dbReference>
<feature type="non-terminal residue" evidence="9">
    <location>
        <position position="104"/>
    </location>
</feature>
<dbReference type="InterPro" id="IPR000079">
    <property type="entry name" value="HMGN_fam"/>
</dbReference>
<comment type="similarity">
    <text evidence="2">Belongs to the HMGN family.</text>
</comment>
<name>A0A6G1BAB4_CROCR</name>
<comment type="function">
    <text evidence="5">Binds to the inner side of the nucleosomal DNA thus altering the interaction between the DNA and the histone octamer. May be involved in the process which maintains transcribable genes in a unique chromatin conformation.</text>
</comment>
<dbReference type="Proteomes" id="UP000475037">
    <property type="component" value="Unassembled WGS sequence"/>
</dbReference>
<sequence>HPCVQCLLPPTPCPVGMMSMRKAAENSEGDKAKVKDEPQRSASLSGKPGKPEPRPKKVSAEEGDIVPTEGKGEADSSQDGNNPAEHGAPQTDPAQRAEGAADAR</sequence>
<dbReference type="PANTHER" id="PTHR23087:SF13">
    <property type="entry name" value="NON-HISTONE CHROMOSOMAL PROTEIN HMG-17"/>
    <property type="match status" value="1"/>
</dbReference>
<evidence type="ECO:0000256" key="6">
    <source>
        <dbReference type="ARBA" id="ARBA00040304"/>
    </source>
</evidence>
<proteinExistence type="inferred from homology"/>
<dbReference type="EMBL" id="VOAJ01001489">
    <property type="protein sequence ID" value="KAF0884711.1"/>
    <property type="molecule type" value="Genomic_DNA"/>
</dbReference>
<feature type="compositionally biased region" description="Basic and acidic residues" evidence="8">
    <location>
        <begin position="22"/>
        <end position="39"/>
    </location>
</feature>
<comment type="caution">
    <text evidence="9">The sequence shown here is derived from an EMBL/GenBank/DDBJ whole genome shotgun (WGS) entry which is preliminary data.</text>
</comment>
<dbReference type="Pfam" id="PF01101">
    <property type="entry name" value="HMG14_17"/>
    <property type="match status" value="1"/>
</dbReference>
<comment type="subcellular location">
    <subcellularLocation>
        <location evidence="1">Nucleus</location>
    </subcellularLocation>
</comment>
<accession>A0A6G1BAB4</accession>
<evidence type="ECO:0000256" key="5">
    <source>
        <dbReference type="ARBA" id="ARBA00037490"/>
    </source>
</evidence>
<evidence type="ECO:0000313" key="9">
    <source>
        <dbReference type="EMBL" id="KAF0884711.1"/>
    </source>
</evidence>
<dbReference type="AlphaFoldDB" id="A0A6G1BAB4"/>
<keyword evidence="4" id="KW-0539">Nucleus</keyword>
<gene>
    <name evidence="9" type="primary">Hmgn4_0</name>
    <name evidence="9" type="ORF">FOF47_R14866</name>
</gene>